<dbReference type="PANTHER" id="PTHR42852:SF6">
    <property type="entry name" value="THIOL:DISULFIDE INTERCHANGE PROTEIN DSBE"/>
    <property type="match status" value="1"/>
</dbReference>
<keyword evidence="3" id="KW-0812">Transmembrane</keyword>
<dbReference type="EMBL" id="MSIF01000014">
    <property type="protein sequence ID" value="OLF07733.1"/>
    <property type="molecule type" value="Genomic_DNA"/>
</dbReference>
<gene>
    <name evidence="7" type="ORF">BLA60_25700</name>
</gene>
<evidence type="ECO:0000313" key="7">
    <source>
        <dbReference type="EMBL" id="OLF07733.1"/>
    </source>
</evidence>
<dbReference type="Proteomes" id="UP000185696">
    <property type="component" value="Unassembled WGS sequence"/>
</dbReference>
<dbReference type="PROSITE" id="PS51352">
    <property type="entry name" value="THIOREDOXIN_2"/>
    <property type="match status" value="1"/>
</dbReference>
<dbReference type="GO" id="GO:0017004">
    <property type="term" value="P:cytochrome complex assembly"/>
    <property type="evidence" value="ECO:0007669"/>
    <property type="project" value="UniProtKB-KW"/>
</dbReference>
<comment type="caution">
    <text evidence="7">The sequence shown here is derived from an EMBL/GenBank/DDBJ whole genome shotgun (WGS) entry which is preliminary data.</text>
</comment>
<dbReference type="OrthoDB" id="9796554at2"/>
<dbReference type="CDD" id="cd02966">
    <property type="entry name" value="TlpA_like_family"/>
    <property type="match status" value="1"/>
</dbReference>
<dbReference type="AlphaFoldDB" id="A0A7Z1AWI8"/>
<dbReference type="Gene3D" id="3.40.30.10">
    <property type="entry name" value="Glutaredoxin"/>
    <property type="match status" value="1"/>
</dbReference>
<keyword evidence="2" id="KW-0201">Cytochrome c-type biogenesis</keyword>
<dbReference type="RefSeq" id="WP_075135573.1">
    <property type="nucleotide sequence ID" value="NZ_MSIF01000014.1"/>
</dbReference>
<keyword evidence="3" id="KW-0735">Signal-anchor</keyword>
<dbReference type="Pfam" id="PF08534">
    <property type="entry name" value="Redoxin"/>
    <property type="match status" value="1"/>
</dbReference>
<dbReference type="SUPFAM" id="SSF52833">
    <property type="entry name" value="Thioredoxin-like"/>
    <property type="match status" value="1"/>
</dbReference>
<protein>
    <submittedName>
        <fullName evidence="7">Redoxin</fullName>
    </submittedName>
</protein>
<dbReference type="PANTHER" id="PTHR42852">
    <property type="entry name" value="THIOL:DISULFIDE INTERCHANGE PROTEIN DSBE"/>
    <property type="match status" value="1"/>
</dbReference>
<dbReference type="GO" id="GO:0016491">
    <property type="term" value="F:oxidoreductase activity"/>
    <property type="evidence" value="ECO:0007669"/>
    <property type="project" value="InterPro"/>
</dbReference>
<keyword evidence="5" id="KW-0676">Redox-active center</keyword>
<dbReference type="InterPro" id="IPR013766">
    <property type="entry name" value="Thioredoxin_domain"/>
</dbReference>
<keyword evidence="8" id="KW-1185">Reference proteome</keyword>
<evidence type="ECO:0000256" key="5">
    <source>
        <dbReference type="ARBA" id="ARBA00023284"/>
    </source>
</evidence>
<reference evidence="7 8" key="1">
    <citation type="submission" date="2016-12" db="EMBL/GenBank/DDBJ databases">
        <title>The draft genome sequence of Actinophytocola xinjiangensis.</title>
        <authorList>
            <person name="Wang W."/>
            <person name="Yuan L."/>
        </authorList>
    </citation>
    <scope>NUCLEOTIDE SEQUENCE [LARGE SCALE GENOMIC DNA]</scope>
    <source>
        <strain evidence="7 8">CGMCC 4.4663</strain>
    </source>
</reference>
<organism evidence="7 8">
    <name type="scientific">Actinophytocola xinjiangensis</name>
    <dbReference type="NCBI Taxonomy" id="485602"/>
    <lineage>
        <taxon>Bacteria</taxon>
        <taxon>Bacillati</taxon>
        <taxon>Actinomycetota</taxon>
        <taxon>Actinomycetes</taxon>
        <taxon>Pseudonocardiales</taxon>
        <taxon>Pseudonocardiaceae</taxon>
    </lineage>
</organism>
<accession>A0A7Z1AWI8</accession>
<evidence type="ECO:0000256" key="1">
    <source>
        <dbReference type="ARBA" id="ARBA00004196"/>
    </source>
</evidence>
<sequence length="195" mass="20196">MTNAARWSLAGLVLVVAAVIAIWPRGEDPPAEPPDTPDVAAVRAEAALEPCPSGDRPGPATLAGVEVGCLADGSTVDLARTLARGPVLVNVWATWCQPCREELPLLAEYAAEKNAIPVVGVAVQSGEGDALGLLDELGVALPTVLDRDGAASRALRLPRGLPASYLVQADGTVALVDNPRLFRTLEEIRQAVGQG</sequence>
<evidence type="ECO:0000259" key="6">
    <source>
        <dbReference type="PROSITE" id="PS51352"/>
    </source>
</evidence>
<feature type="domain" description="Thioredoxin" evidence="6">
    <location>
        <begin position="45"/>
        <end position="195"/>
    </location>
</feature>
<name>A0A7Z1AWI8_9PSEU</name>
<keyword evidence="4" id="KW-1015">Disulfide bond</keyword>
<comment type="subcellular location">
    <subcellularLocation>
        <location evidence="1">Cell envelope</location>
    </subcellularLocation>
</comment>
<dbReference type="InterPro" id="IPR013740">
    <property type="entry name" value="Redoxin"/>
</dbReference>
<evidence type="ECO:0000256" key="3">
    <source>
        <dbReference type="ARBA" id="ARBA00022968"/>
    </source>
</evidence>
<dbReference type="InterPro" id="IPR050553">
    <property type="entry name" value="Thioredoxin_ResA/DsbE_sf"/>
</dbReference>
<evidence type="ECO:0000256" key="2">
    <source>
        <dbReference type="ARBA" id="ARBA00022748"/>
    </source>
</evidence>
<proteinExistence type="predicted"/>
<evidence type="ECO:0000313" key="8">
    <source>
        <dbReference type="Proteomes" id="UP000185696"/>
    </source>
</evidence>
<evidence type="ECO:0000256" key="4">
    <source>
        <dbReference type="ARBA" id="ARBA00023157"/>
    </source>
</evidence>
<dbReference type="GO" id="GO:0030313">
    <property type="term" value="C:cell envelope"/>
    <property type="evidence" value="ECO:0007669"/>
    <property type="project" value="UniProtKB-SubCell"/>
</dbReference>
<dbReference type="InterPro" id="IPR036249">
    <property type="entry name" value="Thioredoxin-like_sf"/>
</dbReference>